<dbReference type="InterPro" id="IPR025309">
    <property type="entry name" value="KTSC_dom"/>
</dbReference>
<accession>A0ABS5IXV4</accession>
<evidence type="ECO:0000259" key="1">
    <source>
        <dbReference type="Pfam" id="PF13619"/>
    </source>
</evidence>
<dbReference type="Pfam" id="PF13619">
    <property type="entry name" value="KTSC"/>
    <property type="match status" value="1"/>
</dbReference>
<reference evidence="2 3" key="1">
    <citation type="submission" date="2021-04" db="EMBL/GenBank/DDBJ databases">
        <title>Chitinophaga sp. nov., isolated from the rhizosphere soil.</title>
        <authorList>
            <person name="He S."/>
        </authorList>
    </citation>
    <scope>NUCLEOTIDE SEQUENCE [LARGE SCALE GENOMIC DNA]</scope>
    <source>
        <strain evidence="2 3">2R12</strain>
    </source>
</reference>
<dbReference type="Proteomes" id="UP000676386">
    <property type="component" value="Unassembled WGS sequence"/>
</dbReference>
<proteinExistence type="predicted"/>
<name>A0ABS5IXV4_9BACT</name>
<keyword evidence="3" id="KW-1185">Reference proteome</keyword>
<feature type="domain" description="KTSC" evidence="1">
    <location>
        <begin position="3"/>
        <end position="59"/>
    </location>
</feature>
<protein>
    <submittedName>
        <fullName evidence="2">KTSC domain-containing protein</fullName>
    </submittedName>
</protein>
<gene>
    <name evidence="2" type="ORF">KE626_10685</name>
</gene>
<dbReference type="EMBL" id="JAGTXB010000004">
    <property type="protein sequence ID" value="MBS0027774.1"/>
    <property type="molecule type" value="Genomic_DNA"/>
</dbReference>
<evidence type="ECO:0000313" key="3">
    <source>
        <dbReference type="Proteomes" id="UP000676386"/>
    </source>
</evidence>
<dbReference type="RefSeq" id="WP_211972888.1">
    <property type="nucleotide sequence ID" value="NZ_CBFHAM010000019.1"/>
</dbReference>
<sequence>MPSSVVAHMTYYADTHTLRIIYVSGMIYDYKEVPEAVYLAMKSSGSKGTYLNKHVKGHYSFEKVK</sequence>
<evidence type="ECO:0000313" key="2">
    <source>
        <dbReference type="EMBL" id="MBS0027774.1"/>
    </source>
</evidence>
<organism evidence="2 3">
    <name type="scientific">Chitinophaga hostae</name>
    <dbReference type="NCBI Taxonomy" id="2831022"/>
    <lineage>
        <taxon>Bacteria</taxon>
        <taxon>Pseudomonadati</taxon>
        <taxon>Bacteroidota</taxon>
        <taxon>Chitinophagia</taxon>
        <taxon>Chitinophagales</taxon>
        <taxon>Chitinophagaceae</taxon>
        <taxon>Chitinophaga</taxon>
    </lineage>
</organism>
<comment type="caution">
    <text evidence="2">The sequence shown here is derived from an EMBL/GenBank/DDBJ whole genome shotgun (WGS) entry which is preliminary data.</text>
</comment>